<gene>
    <name evidence="1" type="ORF">KJJ99_04660</name>
</gene>
<dbReference type="EMBL" id="JAHHFP010000011">
    <property type="protein sequence ID" value="MBX7271088.1"/>
    <property type="molecule type" value="Genomic_DNA"/>
</dbReference>
<reference evidence="1 2" key="1">
    <citation type="journal article" date="2021" name="Appl. Microbiol. Biotechnol.">
        <title>Biotechnological applications of marine bacteria in bioremediation of environments polluted with hydrocarbons and plastics.</title>
        <authorList>
            <person name="Muriel-Millan L.F."/>
            <person name="Millan-Lopez S."/>
            <person name="Pardo-Lopez L."/>
        </authorList>
    </citation>
    <scope>NUCLEOTIDE SEQUENCE [LARGE SCALE GENOMIC DNA]</scope>
    <source>
        <strain evidence="1 2">GOM4</strain>
    </source>
</reference>
<organism evidence="1 2">
    <name type="scientific">Stutzerimonas chloritidismutans</name>
    <name type="common">Pseudomonas chloritidismutans</name>
    <dbReference type="NCBI Taxonomy" id="203192"/>
    <lineage>
        <taxon>Bacteria</taxon>
        <taxon>Pseudomonadati</taxon>
        <taxon>Pseudomonadota</taxon>
        <taxon>Gammaproteobacteria</taxon>
        <taxon>Pseudomonadales</taxon>
        <taxon>Pseudomonadaceae</taxon>
        <taxon>Stutzerimonas</taxon>
    </lineage>
</organism>
<sequence length="131" mass="14601">MEATCLELRQNVVTSEGTNAYTRRFQATDMSQASIPMTSSYKGVSFEITFHVQMQDGGAESWSYSLRFPAGMSDDNPEEFCCLQWYTDEVVAHAEALNWAYRYINGRLGLNDDSEAVRPSHSAGTGKLPTV</sequence>
<dbReference type="Proteomes" id="UP000782475">
    <property type="component" value="Unassembled WGS sequence"/>
</dbReference>
<keyword evidence="2" id="KW-1185">Reference proteome</keyword>
<comment type="caution">
    <text evidence="1">The sequence shown here is derived from an EMBL/GenBank/DDBJ whole genome shotgun (WGS) entry which is preliminary data.</text>
</comment>
<proteinExistence type="predicted"/>
<evidence type="ECO:0000313" key="1">
    <source>
        <dbReference type="EMBL" id="MBX7271088.1"/>
    </source>
</evidence>
<name>A0ACC5VF51_STUCH</name>
<accession>A0ACC5VF51</accession>
<evidence type="ECO:0000313" key="2">
    <source>
        <dbReference type="Proteomes" id="UP000782475"/>
    </source>
</evidence>
<protein>
    <submittedName>
        <fullName evidence="1">Uncharacterized protein</fullName>
    </submittedName>
</protein>